<evidence type="ECO:0000256" key="1">
    <source>
        <dbReference type="SAM" id="MobiDB-lite"/>
    </source>
</evidence>
<name>A0A4Z2ET49_9TELE</name>
<comment type="caution">
    <text evidence="2">The sequence shown here is derived from an EMBL/GenBank/DDBJ whole genome shotgun (WGS) entry which is preliminary data.</text>
</comment>
<dbReference type="Proteomes" id="UP000314294">
    <property type="component" value="Unassembled WGS sequence"/>
</dbReference>
<gene>
    <name evidence="2" type="ORF">EYF80_057866</name>
</gene>
<sequence>MPSRGSRRSHSDTKDGTADQDQGNSAEGRELRGNSAKAPLTNAAFTPDASKKFSTRLTQDSDARRKKGVHTGRVGRVETRRRVGVAYRARFFSHMNLFLNQTEMLCLHLSPCETPCCCLCSLLLSGLCGPDFHGPPPLRPMFPSAEYYTGRGTTGPQRASTV</sequence>
<reference evidence="2 3" key="1">
    <citation type="submission" date="2019-03" db="EMBL/GenBank/DDBJ databases">
        <title>First draft genome of Liparis tanakae, snailfish: a comprehensive survey of snailfish specific genes.</title>
        <authorList>
            <person name="Kim W."/>
            <person name="Song I."/>
            <person name="Jeong J.-H."/>
            <person name="Kim D."/>
            <person name="Kim S."/>
            <person name="Ryu S."/>
            <person name="Song J.Y."/>
            <person name="Lee S.K."/>
        </authorList>
    </citation>
    <scope>NUCLEOTIDE SEQUENCE [LARGE SCALE GENOMIC DNA]</scope>
    <source>
        <tissue evidence="2">Muscle</tissue>
    </source>
</reference>
<accession>A0A4Z2ET49</accession>
<organism evidence="2 3">
    <name type="scientific">Liparis tanakae</name>
    <name type="common">Tanaka's snailfish</name>
    <dbReference type="NCBI Taxonomy" id="230148"/>
    <lineage>
        <taxon>Eukaryota</taxon>
        <taxon>Metazoa</taxon>
        <taxon>Chordata</taxon>
        <taxon>Craniata</taxon>
        <taxon>Vertebrata</taxon>
        <taxon>Euteleostomi</taxon>
        <taxon>Actinopterygii</taxon>
        <taxon>Neopterygii</taxon>
        <taxon>Teleostei</taxon>
        <taxon>Neoteleostei</taxon>
        <taxon>Acanthomorphata</taxon>
        <taxon>Eupercaria</taxon>
        <taxon>Perciformes</taxon>
        <taxon>Cottioidei</taxon>
        <taxon>Cottales</taxon>
        <taxon>Liparidae</taxon>
        <taxon>Liparis</taxon>
    </lineage>
</organism>
<evidence type="ECO:0000313" key="3">
    <source>
        <dbReference type="Proteomes" id="UP000314294"/>
    </source>
</evidence>
<feature type="region of interest" description="Disordered" evidence="1">
    <location>
        <begin position="1"/>
        <end position="73"/>
    </location>
</feature>
<dbReference type="EMBL" id="SRLO01003016">
    <property type="protein sequence ID" value="TNN31973.1"/>
    <property type="molecule type" value="Genomic_DNA"/>
</dbReference>
<evidence type="ECO:0000313" key="2">
    <source>
        <dbReference type="EMBL" id="TNN31973.1"/>
    </source>
</evidence>
<proteinExistence type="predicted"/>
<keyword evidence="3" id="KW-1185">Reference proteome</keyword>
<protein>
    <submittedName>
        <fullName evidence="2">Uncharacterized protein</fullName>
    </submittedName>
</protein>
<dbReference type="AlphaFoldDB" id="A0A4Z2ET49"/>